<evidence type="ECO:0000256" key="9">
    <source>
        <dbReference type="ARBA" id="ARBA00023136"/>
    </source>
</evidence>
<accession>A0A3D8M5H4</accession>
<evidence type="ECO:0000313" key="11">
    <source>
        <dbReference type="EMBL" id="RDV24871.1"/>
    </source>
</evidence>
<comment type="subcellular location">
    <subcellularLocation>
        <location evidence="1">Cell inner membrane</location>
    </subcellularLocation>
</comment>
<dbReference type="OrthoDB" id="6118198at2"/>
<dbReference type="GO" id="GO:0015627">
    <property type="term" value="C:type II protein secretion system complex"/>
    <property type="evidence" value="ECO:0007669"/>
    <property type="project" value="InterPro"/>
</dbReference>
<sequence length="251" mass="26935">MKLRLGWAAGTVAALIFFLLKYLPASQVLGRVDLPRNMAISGVSGTIWNGQAELVSVSGLSVTPLNWEIHPLALLVGRVSADIRGGNLRESGQVAFQGPLSISLFDLQSVKAEDFLLFLPVDRVLAKVRLPLPVNAGGRIRLKLDALEFGPECEQLIGSGDWLNATVAGTQGPIDFGSYNAQLTCSEGKIALQVKEPNKLGLTLNATVSADLADISAQGQFKLDPSLPREVHDAAMLFSRPEADGYTRFKL</sequence>
<keyword evidence="5" id="KW-1003">Cell membrane</keyword>
<evidence type="ECO:0000256" key="4">
    <source>
        <dbReference type="ARBA" id="ARBA00022448"/>
    </source>
</evidence>
<evidence type="ECO:0000256" key="1">
    <source>
        <dbReference type="ARBA" id="ARBA00004533"/>
    </source>
</evidence>
<dbReference type="RefSeq" id="WP_115593741.1">
    <property type="nucleotide sequence ID" value="NZ_QRHA01000008.1"/>
</dbReference>
<organism evidence="11 12">
    <name type="scientific">Alteromonas aestuariivivens</name>
    <dbReference type="NCBI Taxonomy" id="1938339"/>
    <lineage>
        <taxon>Bacteria</taxon>
        <taxon>Pseudomonadati</taxon>
        <taxon>Pseudomonadota</taxon>
        <taxon>Gammaproteobacteria</taxon>
        <taxon>Alteromonadales</taxon>
        <taxon>Alteromonadaceae</taxon>
        <taxon>Alteromonas/Salinimonas group</taxon>
        <taxon>Alteromonas</taxon>
    </lineage>
</organism>
<evidence type="ECO:0000256" key="5">
    <source>
        <dbReference type="ARBA" id="ARBA00022475"/>
    </source>
</evidence>
<reference evidence="12" key="1">
    <citation type="submission" date="2018-08" db="EMBL/GenBank/DDBJ databases">
        <authorList>
            <person name="Zhang J."/>
            <person name="Du Z.-J."/>
        </authorList>
    </citation>
    <scope>NUCLEOTIDE SEQUENCE [LARGE SCALE GENOMIC DNA]</scope>
    <source>
        <strain evidence="12">KCTC 52655</strain>
    </source>
</reference>
<dbReference type="Pfam" id="PF01203">
    <property type="entry name" value="T2SSN"/>
    <property type="match status" value="1"/>
</dbReference>
<comment type="caution">
    <text evidence="11">The sequence shown here is derived from an EMBL/GenBank/DDBJ whole genome shotgun (WGS) entry which is preliminary data.</text>
</comment>
<keyword evidence="9" id="KW-0472">Membrane</keyword>
<dbReference type="AlphaFoldDB" id="A0A3D8M5H4"/>
<keyword evidence="8" id="KW-0653">Protein transport</keyword>
<evidence type="ECO:0000256" key="2">
    <source>
        <dbReference type="ARBA" id="ARBA00007208"/>
    </source>
</evidence>
<keyword evidence="12" id="KW-1185">Reference proteome</keyword>
<dbReference type="Proteomes" id="UP000256561">
    <property type="component" value="Unassembled WGS sequence"/>
</dbReference>
<evidence type="ECO:0000256" key="10">
    <source>
        <dbReference type="ARBA" id="ARBA00030772"/>
    </source>
</evidence>
<dbReference type="EMBL" id="QRHA01000008">
    <property type="protein sequence ID" value="RDV24871.1"/>
    <property type="molecule type" value="Genomic_DNA"/>
</dbReference>
<keyword evidence="4" id="KW-0813">Transport</keyword>
<name>A0A3D8M5H4_9ALTE</name>
<evidence type="ECO:0000256" key="6">
    <source>
        <dbReference type="ARBA" id="ARBA00022519"/>
    </source>
</evidence>
<comment type="similarity">
    <text evidence="2">Belongs to the GSP N family.</text>
</comment>
<dbReference type="InterPro" id="IPR022792">
    <property type="entry name" value="T2SS_protein-GspN"/>
</dbReference>
<dbReference type="GO" id="GO:0015628">
    <property type="term" value="P:protein secretion by the type II secretion system"/>
    <property type="evidence" value="ECO:0007669"/>
    <property type="project" value="InterPro"/>
</dbReference>
<evidence type="ECO:0000313" key="12">
    <source>
        <dbReference type="Proteomes" id="UP000256561"/>
    </source>
</evidence>
<proteinExistence type="inferred from homology"/>
<keyword evidence="7" id="KW-0812">Transmembrane</keyword>
<dbReference type="GO" id="GO:0005886">
    <property type="term" value="C:plasma membrane"/>
    <property type="evidence" value="ECO:0007669"/>
    <property type="project" value="UniProtKB-SubCell"/>
</dbReference>
<evidence type="ECO:0000256" key="3">
    <source>
        <dbReference type="ARBA" id="ARBA00021563"/>
    </source>
</evidence>
<gene>
    <name evidence="11" type="ORF">DXV75_12425</name>
</gene>
<evidence type="ECO:0000256" key="8">
    <source>
        <dbReference type="ARBA" id="ARBA00022927"/>
    </source>
</evidence>
<evidence type="ECO:0000256" key="7">
    <source>
        <dbReference type="ARBA" id="ARBA00022692"/>
    </source>
</evidence>
<protein>
    <recommendedName>
        <fullName evidence="3">Type II secretion system protein N</fullName>
    </recommendedName>
    <alternativeName>
        <fullName evidence="10">General secretion pathway protein N</fullName>
    </alternativeName>
</protein>
<keyword evidence="6" id="KW-0997">Cell inner membrane</keyword>